<protein>
    <submittedName>
        <fullName evidence="1">Uncharacterized protein</fullName>
    </submittedName>
</protein>
<comment type="caution">
    <text evidence="1">The sequence shown here is derived from an EMBL/GenBank/DDBJ whole genome shotgun (WGS) entry which is preliminary data.</text>
</comment>
<name>A0AAE1DA76_9GAST</name>
<dbReference type="AlphaFoldDB" id="A0AAE1DA76"/>
<keyword evidence="2" id="KW-1185">Reference proteome</keyword>
<accession>A0AAE1DA76</accession>
<dbReference type="Proteomes" id="UP001283361">
    <property type="component" value="Unassembled WGS sequence"/>
</dbReference>
<organism evidence="1 2">
    <name type="scientific">Elysia crispata</name>
    <name type="common">lettuce slug</name>
    <dbReference type="NCBI Taxonomy" id="231223"/>
    <lineage>
        <taxon>Eukaryota</taxon>
        <taxon>Metazoa</taxon>
        <taxon>Spiralia</taxon>
        <taxon>Lophotrochozoa</taxon>
        <taxon>Mollusca</taxon>
        <taxon>Gastropoda</taxon>
        <taxon>Heterobranchia</taxon>
        <taxon>Euthyneura</taxon>
        <taxon>Panpulmonata</taxon>
        <taxon>Sacoglossa</taxon>
        <taxon>Placobranchoidea</taxon>
        <taxon>Plakobranchidae</taxon>
        <taxon>Elysia</taxon>
    </lineage>
</organism>
<gene>
    <name evidence="1" type="ORF">RRG08_044667</name>
</gene>
<evidence type="ECO:0000313" key="1">
    <source>
        <dbReference type="EMBL" id="KAK3763199.1"/>
    </source>
</evidence>
<proteinExistence type="predicted"/>
<reference evidence="1" key="1">
    <citation type="journal article" date="2023" name="G3 (Bethesda)">
        <title>A reference genome for the long-term kleptoplast-retaining sea slug Elysia crispata morphotype clarki.</title>
        <authorList>
            <person name="Eastman K.E."/>
            <person name="Pendleton A.L."/>
            <person name="Shaikh M.A."/>
            <person name="Suttiyut T."/>
            <person name="Ogas R."/>
            <person name="Tomko P."/>
            <person name="Gavelis G."/>
            <person name="Widhalm J.R."/>
            <person name="Wisecaver J.H."/>
        </authorList>
    </citation>
    <scope>NUCLEOTIDE SEQUENCE</scope>
    <source>
        <strain evidence="1">ECLA1</strain>
    </source>
</reference>
<evidence type="ECO:0000313" key="2">
    <source>
        <dbReference type="Proteomes" id="UP001283361"/>
    </source>
</evidence>
<dbReference type="EMBL" id="JAWDGP010004590">
    <property type="protein sequence ID" value="KAK3763199.1"/>
    <property type="molecule type" value="Genomic_DNA"/>
</dbReference>
<sequence>MRISTKKHSCAHCAGQHLKLGERQTESERFLKHSLMRAPAVDPNLRQISATRCLTKPSNYQQRPEVHIVSRIKFLGNGAKMPEDGDHFSLEAIKPNDPTTARYDDSDSASHSQTPFMQIFPAQRQIPWAVSGVKPATNEIYSHLKRPSELGIIGSLELGRAEVGRTNSQLYRRMNAYRSMDHARYAAKGVGQHVELESVNVNINQARPATHCLILSARFIKDHLSDQCGEGLAGCRWSRDLDGDGLRTLTEMVSGR</sequence>